<proteinExistence type="predicted"/>
<accession>A0A8X6S4D6</accession>
<comment type="caution">
    <text evidence="1">The sequence shown here is derived from an EMBL/GenBank/DDBJ whole genome shotgun (WGS) entry which is preliminary data.</text>
</comment>
<reference evidence="1" key="1">
    <citation type="submission" date="2020-08" db="EMBL/GenBank/DDBJ databases">
        <title>Multicomponent nature underlies the extraordinary mechanical properties of spider dragline silk.</title>
        <authorList>
            <person name="Kono N."/>
            <person name="Nakamura H."/>
            <person name="Mori M."/>
            <person name="Yoshida Y."/>
            <person name="Ohtoshi R."/>
            <person name="Malay A.D."/>
            <person name="Moran D.A.P."/>
            <person name="Tomita M."/>
            <person name="Numata K."/>
            <person name="Arakawa K."/>
        </authorList>
    </citation>
    <scope>NUCLEOTIDE SEQUENCE</scope>
</reference>
<dbReference type="EMBL" id="BMAU01021230">
    <property type="protein sequence ID" value="GFY01776.1"/>
    <property type="molecule type" value="Genomic_DNA"/>
</dbReference>
<evidence type="ECO:0000313" key="2">
    <source>
        <dbReference type="Proteomes" id="UP000887159"/>
    </source>
</evidence>
<protein>
    <submittedName>
        <fullName evidence="1">Uncharacterized protein</fullName>
    </submittedName>
</protein>
<gene>
    <name evidence="1" type="ORF">TNCV_1467681</name>
</gene>
<keyword evidence="2" id="KW-1185">Reference proteome</keyword>
<dbReference type="Proteomes" id="UP000887159">
    <property type="component" value="Unassembled WGS sequence"/>
</dbReference>
<dbReference type="AlphaFoldDB" id="A0A8X6S4D6"/>
<sequence length="132" mass="15012">MSNLVRILRVRSATGDLAWSCWNTLLDVPRNKDRTACPTTCVIDVRCHTAIKLYQRRPMIRHYAILNHDVRCRKGLTLSEMGWYVAFSESVVSVLIDGRHSKKYPMPFNGPSLVTMALRQTSNPVFSGQQSC</sequence>
<evidence type="ECO:0000313" key="1">
    <source>
        <dbReference type="EMBL" id="GFY01776.1"/>
    </source>
</evidence>
<name>A0A8X6S4D6_TRICX</name>
<organism evidence="1 2">
    <name type="scientific">Trichonephila clavipes</name>
    <name type="common">Golden silk orbweaver</name>
    <name type="synonym">Nephila clavipes</name>
    <dbReference type="NCBI Taxonomy" id="2585209"/>
    <lineage>
        <taxon>Eukaryota</taxon>
        <taxon>Metazoa</taxon>
        <taxon>Ecdysozoa</taxon>
        <taxon>Arthropoda</taxon>
        <taxon>Chelicerata</taxon>
        <taxon>Arachnida</taxon>
        <taxon>Araneae</taxon>
        <taxon>Araneomorphae</taxon>
        <taxon>Entelegynae</taxon>
        <taxon>Araneoidea</taxon>
        <taxon>Nephilidae</taxon>
        <taxon>Trichonephila</taxon>
    </lineage>
</organism>